<feature type="binding site" evidence="9">
    <location>
        <position position="120"/>
    </location>
    <ligand>
        <name>4-amino-2-methyl-5-(diphosphooxymethyl)pyrimidine</name>
        <dbReference type="ChEBI" id="CHEBI:57841"/>
    </ligand>
</feature>
<comment type="catalytic activity">
    <reaction evidence="6 9 10">
        <text>4-methyl-5-(2-phosphooxyethyl)-thiazole + 4-amino-2-methyl-5-(diphosphooxymethyl)pyrimidine + H(+) = thiamine phosphate + diphosphate</text>
        <dbReference type="Rhea" id="RHEA:22328"/>
        <dbReference type="ChEBI" id="CHEBI:15378"/>
        <dbReference type="ChEBI" id="CHEBI:33019"/>
        <dbReference type="ChEBI" id="CHEBI:37575"/>
        <dbReference type="ChEBI" id="CHEBI:57841"/>
        <dbReference type="ChEBI" id="CHEBI:58296"/>
        <dbReference type="EC" id="2.5.1.3"/>
    </reaction>
</comment>
<dbReference type="InterPro" id="IPR034291">
    <property type="entry name" value="TMP_synthase"/>
</dbReference>
<keyword evidence="4 9" id="KW-0460">Magnesium</keyword>
<feature type="binding site" evidence="9">
    <location>
        <begin position="198"/>
        <end position="199"/>
    </location>
    <ligand>
        <name>2-[(2R,5Z)-2-carboxy-4-methylthiazol-5(2H)-ylidene]ethyl phosphate</name>
        <dbReference type="ChEBI" id="CHEBI:62899"/>
    </ligand>
</feature>
<comment type="function">
    <text evidence="9">Condenses 4-methyl-5-(beta-hydroxyethyl)thiazole monophosphate (THZ-P) and 2-methyl-4-amino-5-hydroxymethyl pyrimidine pyrophosphate (HMP-PP) to form thiamine monophosphate (TMP).</text>
</comment>
<dbReference type="InterPro" id="IPR013785">
    <property type="entry name" value="Aldolase_TIM"/>
</dbReference>
<evidence type="ECO:0000313" key="14">
    <source>
        <dbReference type="Proteomes" id="UP001519343"/>
    </source>
</evidence>
<evidence type="ECO:0000313" key="13">
    <source>
        <dbReference type="EMBL" id="MBP1932396.1"/>
    </source>
</evidence>
<evidence type="ECO:0000256" key="5">
    <source>
        <dbReference type="ARBA" id="ARBA00022977"/>
    </source>
</evidence>
<feature type="binding site" evidence="9">
    <location>
        <position position="149"/>
    </location>
    <ligand>
        <name>4-amino-2-methyl-5-(diphosphooxymethyl)pyrimidine</name>
        <dbReference type="ChEBI" id="CHEBI:57841"/>
    </ligand>
</feature>
<evidence type="ECO:0000256" key="7">
    <source>
        <dbReference type="ARBA" id="ARBA00047851"/>
    </source>
</evidence>
<dbReference type="GO" id="GO:0004789">
    <property type="term" value="F:thiamine-phosphate diphosphorylase activity"/>
    <property type="evidence" value="ECO:0007669"/>
    <property type="project" value="UniProtKB-EC"/>
</dbReference>
<dbReference type="EMBL" id="JAGGKT010000006">
    <property type="protein sequence ID" value="MBP1932396.1"/>
    <property type="molecule type" value="Genomic_DNA"/>
</dbReference>
<evidence type="ECO:0000256" key="2">
    <source>
        <dbReference type="ARBA" id="ARBA00022679"/>
    </source>
</evidence>
<evidence type="ECO:0000256" key="11">
    <source>
        <dbReference type="RuleBase" id="RU004253"/>
    </source>
</evidence>
<sequence>MSRNGMDSEKVRAALRVYFIAGSQDCLQNPVDVLKQALAGGITMFQFREKGKAARTGEQKLELAKELQALCQSYGVPFIVNDDLELALALDADGVHVGQEDELASVVRERMGPDKILGVSAHTAQEARQAMADGADYIGVGPIFPTQSKADAKEVKGPEGIIEFRQSGIQLPIVGIGGITLDNAHLVMQAGADGVSVISAITHATSIEESAKRFSHITSGNGIL</sequence>
<comment type="cofactor">
    <cofactor evidence="9">
        <name>Mg(2+)</name>
        <dbReference type="ChEBI" id="CHEBI:18420"/>
    </cofactor>
    <text evidence="9">Binds 1 Mg(2+) ion per subunit.</text>
</comment>
<dbReference type="EC" id="2.5.1.3" evidence="9"/>
<evidence type="ECO:0000256" key="6">
    <source>
        <dbReference type="ARBA" id="ARBA00047334"/>
    </source>
</evidence>
<proteinExistence type="inferred from homology"/>
<dbReference type="NCBIfam" id="TIGR00693">
    <property type="entry name" value="thiE"/>
    <property type="match status" value="1"/>
</dbReference>
<evidence type="ECO:0000259" key="12">
    <source>
        <dbReference type="Pfam" id="PF02581"/>
    </source>
</evidence>
<dbReference type="Pfam" id="PF02581">
    <property type="entry name" value="TMP-TENI"/>
    <property type="match status" value="1"/>
</dbReference>
<accession>A0ABS4GQ48</accession>
<feature type="binding site" evidence="9">
    <location>
        <position position="81"/>
    </location>
    <ligand>
        <name>4-amino-2-methyl-5-(diphosphooxymethyl)pyrimidine</name>
        <dbReference type="ChEBI" id="CHEBI:57841"/>
    </ligand>
</feature>
<comment type="pathway">
    <text evidence="1 9 11">Cofactor biosynthesis; thiamine diphosphate biosynthesis; thiamine phosphate from 4-amino-2-methyl-5-diphosphomethylpyrimidine and 4-methyl-5-(2-phosphoethyl)-thiazole: step 1/1.</text>
</comment>
<gene>
    <name evidence="9" type="primary">thiE</name>
    <name evidence="13" type="ORF">J2Z37_002397</name>
</gene>
<name>A0ABS4GQ48_9BACL</name>
<dbReference type="SUPFAM" id="SSF51391">
    <property type="entry name" value="Thiamin phosphate synthase"/>
    <property type="match status" value="1"/>
</dbReference>
<comment type="caution">
    <text evidence="13">The sequence shown here is derived from an EMBL/GenBank/DDBJ whole genome shotgun (WGS) entry which is preliminary data.</text>
</comment>
<keyword evidence="5 9" id="KW-0784">Thiamine biosynthesis</keyword>
<feature type="domain" description="Thiamine phosphate synthase/TenI" evidence="12">
    <location>
        <begin position="17"/>
        <end position="201"/>
    </location>
</feature>
<dbReference type="InterPro" id="IPR022998">
    <property type="entry name" value="ThiamineP_synth_TenI"/>
</dbReference>
<dbReference type="Proteomes" id="UP001519343">
    <property type="component" value="Unassembled WGS sequence"/>
</dbReference>
<evidence type="ECO:0000256" key="9">
    <source>
        <dbReference type="HAMAP-Rule" id="MF_00097"/>
    </source>
</evidence>
<keyword evidence="3 9" id="KW-0479">Metal-binding</keyword>
<comment type="catalytic activity">
    <reaction evidence="7 9 10">
        <text>2-(2-carboxy-4-methylthiazol-5-yl)ethyl phosphate + 4-amino-2-methyl-5-(diphosphooxymethyl)pyrimidine + 2 H(+) = thiamine phosphate + CO2 + diphosphate</text>
        <dbReference type="Rhea" id="RHEA:47848"/>
        <dbReference type="ChEBI" id="CHEBI:15378"/>
        <dbReference type="ChEBI" id="CHEBI:16526"/>
        <dbReference type="ChEBI" id="CHEBI:33019"/>
        <dbReference type="ChEBI" id="CHEBI:37575"/>
        <dbReference type="ChEBI" id="CHEBI:57841"/>
        <dbReference type="ChEBI" id="CHEBI:62890"/>
        <dbReference type="EC" id="2.5.1.3"/>
    </reaction>
</comment>
<feature type="binding site" evidence="9">
    <location>
        <position position="82"/>
    </location>
    <ligand>
        <name>Mg(2+)</name>
        <dbReference type="ChEBI" id="CHEBI:18420"/>
    </ligand>
</feature>
<comment type="similarity">
    <text evidence="9 10">Belongs to the thiamine-phosphate synthase family.</text>
</comment>
<dbReference type="CDD" id="cd00564">
    <property type="entry name" value="TMP_TenI"/>
    <property type="match status" value="1"/>
</dbReference>
<dbReference type="Gene3D" id="3.20.20.70">
    <property type="entry name" value="Aldolase class I"/>
    <property type="match status" value="1"/>
</dbReference>
<protein>
    <recommendedName>
        <fullName evidence="9">Thiamine-phosphate synthase</fullName>
        <shortName evidence="9">TP synthase</shortName>
        <shortName evidence="9">TPS</shortName>
        <ecNumber evidence="9">2.5.1.3</ecNumber>
    </recommendedName>
    <alternativeName>
        <fullName evidence="9">Thiamine-phosphate pyrophosphorylase</fullName>
        <shortName evidence="9">TMP pyrophosphorylase</shortName>
        <shortName evidence="9">TMP-PPase</shortName>
    </alternativeName>
</protein>
<dbReference type="PANTHER" id="PTHR20857">
    <property type="entry name" value="THIAMINE-PHOSPHATE PYROPHOSPHORYLASE"/>
    <property type="match status" value="1"/>
</dbReference>
<evidence type="ECO:0000256" key="4">
    <source>
        <dbReference type="ARBA" id="ARBA00022842"/>
    </source>
</evidence>
<dbReference type="RefSeq" id="WP_209810442.1">
    <property type="nucleotide sequence ID" value="NZ_JAGGKT010000006.1"/>
</dbReference>
<feature type="binding site" evidence="9">
    <location>
        <begin position="146"/>
        <end position="148"/>
    </location>
    <ligand>
        <name>2-[(2R,5Z)-2-carboxy-4-methylthiazol-5(2H)-ylidene]ethyl phosphate</name>
        <dbReference type="ChEBI" id="CHEBI:62899"/>
    </ligand>
</feature>
<organism evidence="13 14">
    <name type="scientific">Ammoniphilus resinae</name>
    <dbReference type="NCBI Taxonomy" id="861532"/>
    <lineage>
        <taxon>Bacteria</taxon>
        <taxon>Bacillati</taxon>
        <taxon>Bacillota</taxon>
        <taxon>Bacilli</taxon>
        <taxon>Bacillales</taxon>
        <taxon>Paenibacillaceae</taxon>
        <taxon>Aneurinibacillus group</taxon>
        <taxon>Ammoniphilus</taxon>
    </lineage>
</organism>
<evidence type="ECO:0000256" key="3">
    <source>
        <dbReference type="ARBA" id="ARBA00022723"/>
    </source>
</evidence>
<feature type="binding site" evidence="9">
    <location>
        <begin position="46"/>
        <end position="50"/>
    </location>
    <ligand>
        <name>4-amino-2-methyl-5-(diphosphooxymethyl)pyrimidine</name>
        <dbReference type="ChEBI" id="CHEBI:57841"/>
    </ligand>
</feature>
<feature type="binding site" evidence="9">
    <location>
        <position position="101"/>
    </location>
    <ligand>
        <name>Mg(2+)</name>
        <dbReference type="ChEBI" id="CHEBI:18420"/>
    </ligand>
</feature>
<dbReference type="PANTHER" id="PTHR20857:SF15">
    <property type="entry name" value="THIAMINE-PHOSPHATE SYNTHASE"/>
    <property type="match status" value="1"/>
</dbReference>
<feature type="binding site" evidence="9">
    <location>
        <position position="178"/>
    </location>
    <ligand>
        <name>2-[(2R,5Z)-2-carboxy-4-methylthiazol-5(2H)-ylidene]ethyl phosphate</name>
        <dbReference type="ChEBI" id="CHEBI:62899"/>
    </ligand>
</feature>
<comment type="catalytic activity">
    <reaction evidence="8 9 10">
        <text>2-[(2R,5Z)-2-carboxy-4-methylthiazol-5(2H)-ylidene]ethyl phosphate + 4-amino-2-methyl-5-(diphosphooxymethyl)pyrimidine + 2 H(+) = thiamine phosphate + CO2 + diphosphate</text>
        <dbReference type="Rhea" id="RHEA:47844"/>
        <dbReference type="ChEBI" id="CHEBI:15378"/>
        <dbReference type="ChEBI" id="CHEBI:16526"/>
        <dbReference type="ChEBI" id="CHEBI:33019"/>
        <dbReference type="ChEBI" id="CHEBI:37575"/>
        <dbReference type="ChEBI" id="CHEBI:57841"/>
        <dbReference type="ChEBI" id="CHEBI:62899"/>
        <dbReference type="EC" id="2.5.1.3"/>
    </reaction>
</comment>
<evidence type="ECO:0000256" key="10">
    <source>
        <dbReference type="RuleBase" id="RU003826"/>
    </source>
</evidence>
<evidence type="ECO:0000256" key="8">
    <source>
        <dbReference type="ARBA" id="ARBA00047883"/>
    </source>
</evidence>
<keyword evidence="2 9" id="KW-0808">Transferase</keyword>
<dbReference type="HAMAP" id="MF_00097">
    <property type="entry name" value="TMP_synthase"/>
    <property type="match status" value="1"/>
</dbReference>
<keyword evidence="14" id="KW-1185">Reference proteome</keyword>
<dbReference type="InterPro" id="IPR036206">
    <property type="entry name" value="ThiamineP_synth_sf"/>
</dbReference>
<reference evidence="13 14" key="1">
    <citation type="submission" date="2021-03" db="EMBL/GenBank/DDBJ databases">
        <title>Genomic Encyclopedia of Type Strains, Phase IV (KMG-IV): sequencing the most valuable type-strain genomes for metagenomic binning, comparative biology and taxonomic classification.</title>
        <authorList>
            <person name="Goeker M."/>
        </authorList>
    </citation>
    <scope>NUCLEOTIDE SEQUENCE [LARGE SCALE GENOMIC DNA]</scope>
    <source>
        <strain evidence="13 14">DSM 24738</strain>
    </source>
</reference>
<evidence type="ECO:0000256" key="1">
    <source>
        <dbReference type="ARBA" id="ARBA00005165"/>
    </source>
</evidence>